<reference evidence="1 2" key="1">
    <citation type="submission" date="2017-03" db="EMBL/GenBank/DDBJ databases">
        <title>Draft genome sequence of Streptomyces scabrisporus NF3, endophyte isolated from Amphipterygium adstringens.</title>
        <authorList>
            <person name="Vazquez M."/>
            <person name="Ceapa C.D."/>
            <person name="Rodriguez Luna D."/>
            <person name="Sanchez Esquivel S."/>
        </authorList>
    </citation>
    <scope>NUCLEOTIDE SEQUENCE [LARGE SCALE GENOMIC DNA]</scope>
    <source>
        <strain evidence="1 2">NF3</strain>
    </source>
</reference>
<dbReference type="AlphaFoldDB" id="A0A1T3NUH9"/>
<dbReference type="RefSeq" id="WP_143657861.1">
    <property type="nucleotide sequence ID" value="NZ_MWQN01000001.1"/>
</dbReference>
<protein>
    <submittedName>
        <fullName evidence="1">Uncharacterized protein</fullName>
    </submittedName>
</protein>
<dbReference type="OrthoDB" id="9858615at2"/>
<name>A0A1T3NUH9_9ACTN</name>
<evidence type="ECO:0000313" key="1">
    <source>
        <dbReference type="EMBL" id="OPC80519.1"/>
    </source>
</evidence>
<dbReference type="STRING" id="159449.B4N89_05735"/>
<evidence type="ECO:0000313" key="2">
    <source>
        <dbReference type="Proteomes" id="UP000190037"/>
    </source>
</evidence>
<keyword evidence="2" id="KW-1185">Reference proteome</keyword>
<proteinExistence type="predicted"/>
<comment type="caution">
    <text evidence="1">The sequence shown here is derived from an EMBL/GenBank/DDBJ whole genome shotgun (WGS) entry which is preliminary data.</text>
</comment>
<dbReference type="Proteomes" id="UP000190037">
    <property type="component" value="Unassembled WGS sequence"/>
</dbReference>
<gene>
    <name evidence="1" type="ORF">B4N89_05735</name>
</gene>
<accession>A0A1T3NUH9</accession>
<organism evidence="1 2">
    <name type="scientific">Embleya scabrispora</name>
    <dbReference type="NCBI Taxonomy" id="159449"/>
    <lineage>
        <taxon>Bacteria</taxon>
        <taxon>Bacillati</taxon>
        <taxon>Actinomycetota</taxon>
        <taxon>Actinomycetes</taxon>
        <taxon>Kitasatosporales</taxon>
        <taxon>Streptomycetaceae</taxon>
        <taxon>Embleya</taxon>
    </lineage>
</organism>
<sequence>MTDIRFTAIDPDRPVVRDKGNGIITVPLLACDAEAEPVGKINLLLDGVRAELLHAGLSRALYGPNPTRREP</sequence>
<dbReference type="EMBL" id="MWQN01000001">
    <property type="protein sequence ID" value="OPC80519.1"/>
    <property type="molecule type" value="Genomic_DNA"/>
</dbReference>